<dbReference type="RefSeq" id="WP_223092632.1">
    <property type="nucleotide sequence ID" value="NZ_CP061913.1"/>
</dbReference>
<comment type="caution">
    <text evidence="1">The sequence shown here is derived from an EMBL/GenBank/DDBJ whole genome shotgun (WGS) entry which is preliminary data.</text>
</comment>
<sequence length="161" mass="17526">MRLYRYVGPAELMGGPAGAAMVSPAAFERWIARADASEPFTYVVDRHGYLLLAPRQCEHVACAGGSRVRGAGEVTFARDADGWFVRTVSNQSTGYCPDVTSWPAVAAAFERAALRHPGRFSDELTFRRCPGCTELNVVKDGDFACTYCGTALPARWNVDRG</sequence>
<evidence type="ECO:0008006" key="3">
    <source>
        <dbReference type="Google" id="ProtNLM"/>
    </source>
</evidence>
<protein>
    <recommendedName>
        <fullName evidence="3">Zinc ribbon domain-containing protein</fullName>
    </recommendedName>
</protein>
<dbReference type="EMBL" id="JBHMCA010000052">
    <property type="protein sequence ID" value="MFB9447105.1"/>
    <property type="molecule type" value="Genomic_DNA"/>
</dbReference>
<dbReference type="Proteomes" id="UP001589608">
    <property type="component" value="Unassembled WGS sequence"/>
</dbReference>
<keyword evidence="2" id="KW-1185">Reference proteome</keyword>
<evidence type="ECO:0000313" key="1">
    <source>
        <dbReference type="EMBL" id="MFB9447105.1"/>
    </source>
</evidence>
<gene>
    <name evidence="1" type="ORF">ACFFTR_28785</name>
</gene>
<organism evidence="1 2">
    <name type="scientific">Dactylosporangium vinaceum</name>
    <dbReference type="NCBI Taxonomy" id="53362"/>
    <lineage>
        <taxon>Bacteria</taxon>
        <taxon>Bacillati</taxon>
        <taxon>Actinomycetota</taxon>
        <taxon>Actinomycetes</taxon>
        <taxon>Micromonosporales</taxon>
        <taxon>Micromonosporaceae</taxon>
        <taxon>Dactylosporangium</taxon>
    </lineage>
</organism>
<proteinExistence type="predicted"/>
<reference evidence="1 2" key="1">
    <citation type="submission" date="2024-09" db="EMBL/GenBank/DDBJ databases">
        <authorList>
            <person name="Sun Q."/>
            <person name="Mori K."/>
        </authorList>
    </citation>
    <scope>NUCLEOTIDE SEQUENCE [LARGE SCALE GENOMIC DNA]</scope>
    <source>
        <strain evidence="1 2">JCM 3307</strain>
    </source>
</reference>
<evidence type="ECO:0000313" key="2">
    <source>
        <dbReference type="Proteomes" id="UP001589608"/>
    </source>
</evidence>
<name>A0ABV5ME20_9ACTN</name>
<accession>A0ABV5ME20</accession>